<feature type="transmembrane region" description="Helical" evidence="3">
    <location>
        <begin position="1015"/>
        <end position="1036"/>
    </location>
</feature>
<gene>
    <name evidence="5" type="ORF">OMAR00294_LOCUS2403</name>
</gene>
<dbReference type="EMBL" id="HBJB01002939">
    <property type="protein sequence ID" value="CAE0843270.1"/>
    <property type="molecule type" value="Transcribed_RNA"/>
</dbReference>
<sequence length="1393" mass="154100">MRKKLVMNMQHTKLRQLSAVARFSATAVLAASDYLAGTTRGRGEALLIVALLTKVVIPLGDQVDRRQDHVAYIKEIPGIKLDDFLPGDSVSEKLDGSDTGMPARGEEGKKAKAPRNGEVVRTIGRGESVAYIVRWEDSQEELVKANKITGSANSQSAMLDRVRRAEKDGYTVSPAVIRHVREAIHSVRVGQALDGPLSPSAVQSILLHTLRNHLWLDAFVCLMELVGFQHQELAPSAILKQEIRRPRPFVLTGTKSSPRFDADGNTLYLKENAEVWAVLKVTYSPGSRTLLVEVVDNKKRESPRRFQCSSAQFNAQVILNLRKICLHCSVPCQLPGLYVQQWNDTVIKAGVFRFSEGSGLVPLEGVVDLFFAVTGRRLPKGAVAYFLQKEEWAGTLGDKNFGIAGVDRMNGAKRDDANTSSDPVDWRQLPCSWEDFRRQSMFEENLKDSADQCACNVLADSEQAGLKQPRKDCAECGNHRSWGTQEANVCPKLSCGAKLETTGSHVDSDDFYCESCGLEILSTKFWKCDNQQGHYCCSECHSKAELRFRGKFKARDGSVGLLQQQWKELSGASNGLMSESGLHQWTAELAGLIEVDLGGREGGIANDMSAGICRHLFVEHFHYVMQGVGFGVPREISDLLWSVAFTSQRDRFLITVKGVVDKDPDGQSLEHYVTMTFVPSEHEQTVLDELFKTGRTVRLIELPMQFGLPRDSAFSKSGLYYAKMLEDKPGNLKLYSAPACRNEDELVNFVQPDQADFHLTLVNEFCPAQTIREADLLHLVCGSATSSGDAPKRMVFGKEYCTHQGFERFLSHFKIDVSAKGRQAIWDDLVKAPLVYKSGATKSGPGKALRSTAGMDPDDLTVGNLVRFGELDDPYSLMGQLGQILSGGLWSDALIKMARDYLRVQVTDIEVADMLSDVKQTKYGLYPLHCVPILLKRCSARGVSFLMMKQMVVSMRMDITDATLHDAFDLLDKDNNDCLTQMEFISGFAVLIKTILPDLVLSATKMTLPQIIPRLVSSLTTIIFVFLFLIFAFNAFTAQRGGLSSLIESLVTAFVALGANVSTSTDLAVLKKAVVNQIRDIMGMEMQSEQDDEAPPPEHSAQESLRPPSKKLRSVRYDLSIACETKGSGVFSGEVSDDKLPDHFVFKVGEQVSVAPIVVPPGKYPNMGIRAQLPKGLRISQTDPDKPFKLEGTPESACPLRSYKVYLGEVQTKISFAVVPNTTNPHRIKLSTGPHLTIAPILLCGQQHMYRKLEKPVEPKRAVSCVRCGESQGPWEVSCCQLCLEEDLLLCPRCYLLRTELPGVAWGVHCGSGDSEKLTLKVVTSESKELRPDCETSLKWTANPTLPSLSAENDKGTTATILFRDLRQERFVQVQCGELPPLQLFVGFAQQKK</sequence>
<evidence type="ECO:0000256" key="1">
    <source>
        <dbReference type="ARBA" id="ARBA00022837"/>
    </source>
</evidence>
<feature type="transmembrane region" description="Helical" evidence="3">
    <location>
        <begin position="984"/>
        <end position="1003"/>
    </location>
</feature>
<proteinExistence type="predicted"/>
<reference evidence="5" key="1">
    <citation type="submission" date="2021-01" db="EMBL/GenBank/DDBJ databases">
        <authorList>
            <person name="Corre E."/>
            <person name="Pelletier E."/>
            <person name="Niang G."/>
            <person name="Scheremetjew M."/>
            <person name="Finn R."/>
            <person name="Kale V."/>
            <person name="Holt S."/>
            <person name="Cochrane G."/>
            <person name="Meng A."/>
            <person name="Brown T."/>
            <person name="Cohen L."/>
        </authorList>
    </citation>
    <scope>NUCLEOTIDE SEQUENCE</scope>
    <source>
        <strain evidence="5">LB1974</strain>
    </source>
</reference>
<evidence type="ECO:0000256" key="2">
    <source>
        <dbReference type="SAM" id="MobiDB-lite"/>
    </source>
</evidence>
<protein>
    <recommendedName>
        <fullName evidence="4">EF-hand domain-containing protein</fullName>
    </recommendedName>
</protein>
<dbReference type="GO" id="GO:0005509">
    <property type="term" value="F:calcium ion binding"/>
    <property type="evidence" value="ECO:0007669"/>
    <property type="project" value="InterPro"/>
</dbReference>
<dbReference type="PROSITE" id="PS00018">
    <property type="entry name" value="EF_HAND_1"/>
    <property type="match status" value="1"/>
</dbReference>
<organism evidence="5">
    <name type="scientific">Oxyrrhis marina</name>
    <name type="common">Dinoflagellate</name>
    <dbReference type="NCBI Taxonomy" id="2969"/>
    <lineage>
        <taxon>Eukaryota</taxon>
        <taxon>Sar</taxon>
        <taxon>Alveolata</taxon>
        <taxon>Dinophyceae</taxon>
        <taxon>Oxyrrhinales</taxon>
        <taxon>Oxyrrhinaceae</taxon>
        <taxon>Oxyrrhis</taxon>
    </lineage>
</organism>
<dbReference type="InterPro" id="IPR011992">
    <property type="entry name" value="EF-hand-dom_pair"/>
</dbReference>
<keyword evidence="3" id="KW-0812">Transmembrane</keyword>
<feature type="domain" description="EF-hand" evidence="4">
    <location>
        <begin position="959"/>
        <end position="994"/>
    </location>
</feature>
<feature type="region of interest" description="Disordered" evidence="2">
    <location>
        <begin position="1086"/>
        <end position="1109"/>
    </location>
</feature>
<keyword evidence="3" id="KW-1133">Transmembrane helix</keyword>
<keyword evidence="1" id="KW-0106">Calcium</keyword>
<dbReference type="InterPro" id="IPR002048">
    <property type="entry name" value="EF_hand_dom"/>
</dbReference>
<keyword evidence="3" id="KW-0472">Membrane</keyword>
<feature type="region of interest" description="Disordered" evidence="2">
    <location>
        <begin position="91"/>
        <end position="115"/>
    </location>
</feature>
<evidence type="ECO:0000313" key="5">
    <source>
        <dbReference type="EMBL" id="CAE0843270.1"/>
    </source>
</evidence>
<dbReference type="InterPro" id="IPR018247">
    <property type="entry name" value="EF_Hand_1_Ca_BS"/>
</dbReference>
<name>A0A7S4LQC5_OXYMA</name>
<evidence type="ECO:0000259" key="4">
    <source>
        <dbReference type="PROSITE" id="PS50222"/>
    </source>
</evidence>
<dbReference type="PROSITE" id="PS50222">
    <property type="entry name" value="EF_HAND_2"/>
    <property type="match status" value="1"/>
</dbReference>
<dbReference type="SUPFAM" id="SSF47473">
    <property type="entry name" value="EF-hand"/>
    <property type="match status" value="1"/>
</dbReference>
<evidence type="ECO:0000256" key="3">
    <source>
        <dbReference type="SAM" id="Phobius"/>
    </source>
</evidence>
<accession>A0A7S4LQC5</accession>